<feature type="region of interest" description="Disordered" evidence="1">
    <location>
        <begin position="41"/>
        <end position="97"/>
    </location>
</feature>
<evidence type="ECO:0000256" key="1">
    <source>
        <dbReference type="SAM" id="MobiDB-lite"/>
    </source>
</evidence>
<dbReference type="RefSeq" id="WP_073005030.1">
    <property type="nucleotide sequence ID" value="NZ_FQXD01000002.1"/>
</dbReference>
<evidence type="ECO:0000313" key="3">
    <source>
        <dbReference type="Proteomes" id="UP000184079"/>
    </source>
</evidence>
<reference evidence="3" key="1">
    <citation type="submission" date="2016-11" db="EMBL/GenBank/DDBJ databases">
        <authorList>
            <person name="Varghese N."/>
            <person name="Submissions S."/>
        </authorList>
    </citation>
    <scope>NUCLEOTIDE SEQUENCE [LARGE SCALE GENOMIC DNA]</scope>
    <source>
        <strain evidence="3">CGMCC 1.6496</strain>
    </source>
</reference>
<evidence type="ECO:0000313" key="2">
    <source>
        <dbReference type="EMBL" id="SHG84975.1"/>
    </source>
</evidence>
<dbReference type="AlphaFoldDB" id="A0A1M5N682"/>
<dbReference type="EMBL" id="FQXD01000002">
    <property type="protein sequence ID" value="SHG84975.1"/>
    <property type="molecule type" value="Genomic_DNA"/>
</dbReference>
<dbReference type="Proteomes" id="UP000184079">
    <property type="component" value="Unassembled WGS sequence"/>
</dbReference>
<organism evidence="2 3">
    <name type="scientific">Virgibacillus chiguensis</name>
    <dbReference type="NCBI Taxonomy" id="411959"/>
    <lineage>
        <taxon>Bacteria</taxon>
        <taxon>Bacillati</taxon>
        <taxon>Bacillota</taxon>
        <taxon>Bacilli</taxon>
        <taxon>Bacillales</taxon>
        <taxon>Bacillaceae</taxon>
        <taxon>Virgibacillus</taxon>
    </lineage>
</organism>
<proteinExistence type="predicted"/>
<dbReference type="OrthoDB" id="2476294at2"/>
<name>A0A1M5N682_9BACI</name>
<accession>A0A1M5N682</accession>
<sequence>MGWKSIELQVAIPRSLDASKMQQQLLHQSQLYQTSLSQQQLMEAQRKRKQVHRTHQSDSVKGDQHTTSMKERKANKKEQQVSINEHPYLGTEIDVNG</sequence>
<protein>
    <submittedName>
        <fullName evidence="2">Uncharacterized protein</fullName>
    </submittedName>
</protein>
<feature type="compositionally biased region" description="Basic and acidic residues" evidence="1">
    <location>
        <begin position="55"/>
        <end position="79"/>
    </location>
</feature>
<gene>
    <name evidence="2" type="ORF">SAMN05421807_10277</name>
</gene>
<keyword evidence="3" id="KW-1185">Reference proteome</keyword>